<comment type="catalytic activity">
    <reaction evidence="1">
        <text>chorismate = isochorismate</text>
        <dbReference type="Rhea" id="RHEA:18985"/>
        <dbReference type="ChEBI" id="CHEBI:29748"/>
        <dbReference type="ChEBI" id="CHEBI:29780"/>
        <dbReference type="EC" id="5.4.4.2"/>
    </reaction>
</comment>
<evidence type="ECO:0000256" key="4">
    <source>
        <dbReference type="ARBA" id="ARBA00023235"/>
    </source>
</evidence>
<evidence type="ECO:0000313" key="7">
    <source>
        <dbReference type="EMBL" id="RHK47773.1"/>
    </source>
</evidence>
<dbReference type="InterPro" id="IPR005801">
    <property type="entry name" value="ADC_synthase"/>
</dbReference>
<dbReference type="GO" id="GO:0008909">
    <property type="term" value="F:isochorismate synthase activity"/>
    <property type="evidence" value="ECO:0007669"/>
    <property type="project" value="UniProtKB-EC"/>
</dbReference>
<dbReference type="Proteomes" id="UP000286598">
    <property type="component" value="Unassembled WGS sequence"/>
</dbReference>
<evidence type="ECO:0000256" key="1">
    <source>
        <dbReference type="ARBA" id="ARBA00000799"/>
    </source>
</evidence>
<name>A0A3R6K3Y8_9BACT</name>
<comment type="similarity">
    <text evidence="2">Belongs to the isochorismate synthase family.</text>
</comment>
<accession>A0A3R6K3Y8</accession>
<dbReference type="NCBIfam" id="TIGR00543">
    <property type="entry name" value="isochor_syn"/>
    <property type="match status" value="1"/>
</dbReference>
<organism evidence="7 8">
    <name type="scientific">Leyella stercorea</name>
    <dbReference type="NCBI Taxonomy" id="363265"/>
    <lineage>
        <taxon>Bacteria</taxon>
        <taxon>Pseudomonadati</taxon>
        <taxon>Bacteroidota</taxon>
        <taxon>Bacteroidia</taxon>
        <taxon>Bacteroidales</taxon>
        <taxon>Prevotellaceae</taxon>
        <taxon>Leyella</taxon>
    </lineage>
</organism>
<dbReference type="Gene3D" id="3.60.120.10">
    <property type="entry name" value="Anthranilate synthase"/>
    <property type="match status" value="1"/>
</dbReference>
<dbReference type="InterPro" id="IPR015890">
    <property type="entry name" value="Chorismate_C"/>
</dbReference>
<evidence type="ECO:0000256" key="2">
    <source>
        <dbReference type="ARBA" id="ARBA00005297"/>
    </source>
</evidence>
<keyword evidence="4 7" id="KW-0413">Isomerase</keyword>
<evidence type="ECO:0000259" key="6">
    <source>
        <dbReference type="Pfam" id="PF00425"/>
    </source>
</evidence>
<evidence type="ECO:0000256" key="5">
    <source>
        <dbReference type="ARBA" id="ARBA00041564"/>
    </source>
</evidence>
<dbReference type="InterPro" id="IPR004561">
    <property type="entry name" value="IsoChor_synthase"/>
</dbReference>
<dbReference type="PANTHER" id="PTHR42839:SF2">
    <property type="entry name" value="ISOCHORISMATE SYNTHASE ENTC"/>
    <property type="match status" value="1"/>
</dbReference>
<evidence type="ECO:0000313" key="8">
    <source>
        <dbReference type="Proteomes" id="UP000286598"/>
    </source>
</evidence>
<dbReference type="AlphaFoldDB" id="A0A3R6K3Y8"/>
<dbReference type="PANTHER" id="PTHR42839">
    <property type="entry name" value="ISOCHORISMATE SYNTHASE ENTC"/>
    <property type="match status" value="1"/>
</dbReference>
<reference evidence="7 8" key="1">
    <citation type="submission" date="2018-08" db="EMBL/GenBank/DDBJ databases">
        <title>A genome reference for cultivated species of the human gut microbiota.</title>
        <authorList>
            <person name="Zou Y."/>
            <person name="Xue W."/>
            <person name="Luo G."/>
        </authorList>
    </citation>
    <scope>NUCLEOTIDE SEQUENCE [LARGE SCALE GENOMIC DNA]</scope>
    <source>
        <strain evidence="7 8">AF42-9</strain>
    </source>
</reference>
<dbReference type="Pfam" id="PF00425">
    <property type="entry name" value="Chorismate_bind"/>
    <property type="match status" value="1"/>
</dbReference>
<dbReference type="EC" id="5.4.4.2" evidence="3"/>
<gene>
    <name evidence="7" type="ORF">DW060_11705</name>
</gene>
<comment type="caution">
    <text evidence="7">The sequence shown here is derived from an EMBL/GenBank/DDBJ whole genome shotgun (WGS) entry which is preliminary data.</text>
</comment>
<sequence>MSYVYFRLPHSTHVFRNRLSTEPEEIASLAELNGRRGFVITPFTPSDDCPILLLPTDWEEVDLNFSGDNQNGEQTHLSSTDGVSAMLLDADYEKERQRYAVDFHNYHGQLTNDAFQKIVLARSARLIATEKLSPLTLFARACHRYPRMFVALFSTERSGTWLIATPETLISGTNGAMQTMALAGTMRLSGANLNFDVEGGSIGKDDIHWSTKNIKEQRYVETYITECVEQFSDDVNVEGPFTVRAGDLVHLRSDIRFHLKDTAHLGNLINTLHPTPAVCGMPKDATRDFIINNESGERNYYSGFSGLLDPNGDTRLFVTLRCMQIESESEATTYRLYAGGGLLKDSQCQSEWEETEAKMNTMRQLFKHI</sequence>
<keyword evidence="8" id="KW-1185">Reference proteome</keyword>
<dbReference type="SUPFAM" id="SSF56322">
    <property type="entry name" value="ADC synthase"/>
    <property type="match status" value="1"/>
</dbReference>
<dbReference type="OrthoDB" id="9806579at2"/>
<feature type="domain" description="Chorismate-utilising enzyme C-terminal" evidence="6">
    <location>
        <begin position="96"/>
        <end position="358"/>
    </location>
</feature>
<protein>
    <recommendedName>
        <fullName evidence="3">isochorismate synthase</fullName>
        <ecNumber evidence="3">5.4.4.2</ecNumber>
    </recommendedName>
    <alternativeName>
        <fullName evidence="5">Isochorismate mutase</fullName>
    </alternativeName>
</protein>
<evidence type="ECO:0000256" key="3">
    <source>
        <dbReference type="ARBA" id="ARBA00012824"/>
    </source>
</evidence>
<proteinExistence type="inferred from homology"/>
<dbReference type="EMBL" id="QRNO01000081">
    <property type="protein sequence ID" value="RHK47773.1"/>
    <property type="molecule type" value="Genomic_DNA"/>
</dbReference>